<evidence type="ECO:0000313" key="4">
    <source>
        <dbReference type="Proteomes" id="UP001549920"/>
    </source>
</evidence>
<proteinExistence type="predicted"/>
<dbReference type="PROSITE" id="PS51083">
    <property type="entry name" value="ZF_HIT"/>
    <property type="match status" value="1"/>
</dbReference>
<reference evidence="3 4" key="1">
    <citation type="submission" date="2024-06" db="EMBL/GenBank/DDBJ databases">
        <title>A chromosome-level genome assembly of beet webworm, Loxostege sticticalis.</title>
        <authorList>
            <person name="Zhang Y."/>
        </authorList>
    </citation>
    <scope>NUCLEOTIDE SEQUENCE [LARGE SCALE GENOMIC DNA]</scope>
    <source>
        <strain evidence="3">AQ026</strain>
        <tissue evidence="3">Whole body</tissue>
    </source>
</reference>
<dbReference type="Proteomes" id="UP001549920">
    <property type="component" value="Unassembled WGS sequence"/>
</dbReference>
<dbReference type="PANTHER" id="PTHR15555:SF0">
    <property type="entry name" value="ZINC FINGER HIT DOMAIN-CONTAINING PROTEIN 2"/>
    <property type="match status" value="1"/>
</dbReference>
<dbReference type="Gene3D" id="3.30.60.190">
    <property type="match status" value="1"/>
</dbReference>
<evidence type="ECO:0000259" key="2">
    <source>
        <dbReference type="PROSITE" id="PS51083"/>
    </source>
</evidence>
<comment type="caution">
    <text evidence="3">The sequence shown here is derived from an EMBL/GenBank/DDBJ whole genome shotgun (WGS) entry which is preliminary data.</text>
</comment>
<feature type="domain" description="HIT-type" evidence="2">
    <location>
        <begin position="14"/>
        <end position="47"/>
    </location>
</feature>
<dbReference type="SUPFAM" id="SSF144232">
    <property type="entry name" value="HIT/MYND zinc finger-like"/>
    <property type="match status" value="1"/>
</dbReference>
<dbReference type="InterPro" id="IPR007529">
    <property type="entry name" value="Znf_HIT"/>
</dbReference>
<protein>
    <recommendedName>
        <fullName evidence="2">HIT-type domain-containing protein</fullName>
    </recommendedName>
</protein>
<dbReference type="PANTHER" id="PTHR15555">
    <property type="entry name" value="ZINC FINGER HIT DOMAIN CONTAINING PROTEIN 2 PROTEIN FON -RELATED"/>
    <property type="match status" value="1"/>
</dbReference>
<dbReference type="EMBL" id="JBEUOH010000022">
    <property type="protein sequence ID" value="KAL0867907.1"/>
    <property type="molecule type" value="Genomic_DNA"/>
</dbReference>
<gene>
    <name evidence="3" type="ORF">ABMA27_008588</name>
</gene>
<keyword evidence="1" id="KW-0863">Zinc-finger</keyword>
<keyword evidence="1" id="KW-0479">Metal-binding</keyword>
<dbReference type="InterPro" id="IPR039646">
    <property type="entry name" value="ZNHIT2"/>
</dbReference>
<organism evidence="3 4">
    <name type="scientific">Loxostege sticticalis</name>
    <name type="common">Beet webworm moth</name>
    <dbReference type="NCBI Taxonomy" id="481309"/>
    <lineage>
        <taxon>Eukaryota</taxon>
        <taxon>Metazoa</taxon>
        <taxon>Ecdysozoa</taxon>
        <taxon>Arthropoda</taxon>
        <taxon>Hexapoda</taxon>
        <taxon>Insecta</taxon>
        <taxon>Pterygota</taxon>
        <taxon>Neoptera</taxon>
        <taxon>Endopterygota</taxon>
        <taxon>Lepidoptera</taxon>
        <taxon>Glossata</taxon>
        <taxon>Ditrysia</taxon>
        <taxon>Pyraloidea</taxon>
        <taxon>Crambidae</taxon>
        <taxon>Pyraustinae</taxon>
        <taxon>Loxostege</taxon>
    </lineage>
</organism>
<keyword evidence="4" id="KW-1185">Reference proteome</keyword>
<dbReference type="CDD" id="cd23024">
    <property type="entry name" value="zf-HIT_ZNHIT2-3"/>
    <property type="match status" value="1"/>
</dbReference>
<evidence type="ECO:0000256" key="1">
    <source>
        <dbReference type="PROSITE-ProRule" id="PRU00453"/>
    </source>
</evidence>
<keyword evidence="1" id="KW-0862">Zinc</keyword>
<dbReference type="Pfam" id="PF04438">
    <property type="entry name" value="zf-HIT"/>
    <property type="match status" value="1"/>
</dbReference>
<name>A0ABR3HBV4_LOXSC</name>
<evidence type="ECO:0000313" key="3">
    <source>
        <dbReference type="EMBL" id="KAL0867907.1"/>
    </source>
</evidence>
<accession>A0ABR3HBV4</accession>
<sequence length="381" mass="43407">MSVETSGVNSQNICGLCNEKSSKYCCPRCSVFYCSLDCYKSEKHLNCSESFYKDCVNEELVSYQADDESKRKMVEILKKMQNEDLGNPEDIDEMLRNMDESEEVGDDEGIDSDDDEGIDLHDRIKDLNLDDPDALWNALTEDERNEFEALLNQGDVGTIIPQWQPWWMYHKEEKLVEDVDDEDKTKEDDVLKDCPPLVKVAKFTDLTTVKPSPAIRFNIANVLAAYAFTTRYFNGELDPVEGTVYLLSICSNLDGNTNFEDPAIAVEAVTQKCLQSELIETDEASLEVMKDDVFQILKGPSKDKKAFYCKAALSHLHKIFSEAKTAGKLSKISKDNSDFSRKFPEHTREHLPNLDVSKVKKCIKKIEYYLSFVESYGQESE</sequence>